<sequence>MKSISSKLAFALLGLCLFSVSTHAASSSRPAIAESAELVTPLLNGQTVSKATVKTADGAVVSLKAMFMQKPTIVLFYRGGWCPYCSRQLAGLKDIEAQLVDLGYQVLAISPESPERLQAQKLETEFAVTLLSDEQLNAIKAFGVGFYMDDATAKDYQQSMQISLTKDADTGKPVLPAPAVFVVDKNGQVVFNYVNPNFRVRISPELLYQAAKLSR</sequence>
<comment type="function">
    <text evidence="1">Thiol-specific peroxidase that catalyzes the reduction of hydrogen peroxide and organic hydroperoxides to water and alcohols, respectively. Plays a role in cell protection against oxidative stress by detoxifying peroxides and as sensor of hydrogen peroxide-mediated signaling events.</text>
</comment>
<evidence type="ECO:0000256" key="5">
    <source>
        <dbReference type="ARBA" id="ARBA00023002"/>
    </source>
</evidence>
<dbReference type="InterPro" id="IPR013766">
    <property type="entry name" value="Thioredoxin_domain"/>
</dbReference>
<protein>
    <recommendedName>
        <fullName evidence="2">thioredoxin-dependent peroxiredoxin</fullName>
        <ecNumber evidence="2">1.11.1.24</ecNumber>
    </recommendedName>
    <alternativeName>
        <fullName evidence="8">Thioredoxin peroxidase</fullName>
    </alternativeName>
    <alternativeName>
        <fullName evidence="10">Thioredoxin-dependent peroxiredoxin Bcp</fullName>
    </alternativeName>
</protein>
<dbReference type="Proteomes" id="UP001652504">
    <property type="component" value="Unassembled WGS sequence"/>
</dbReference>
<evidence type="ECO:0000256" key="9">
    <source>
        <dbReference type="ARBA" id="ARBA00038489"/>
    </source>
</evidence>
<evidence type="ECO:0000256" key="12">
    <source>
        <dbReference type="SAM" id="SignalP"/>
    </source>
</evidence>
<keyword evidence="3" id="KW-0575">Peroxidase</keyword>
<evidence type="ECO:0000256" key="11">
    <source>
        <dbReference type="ARBA" id="ARBA00049091"/>
    </source>
</evidence>
<comment type="similarity">
    <text evidence="9">Belongs to the peroxiredoxin family. BCP/PrxQ subfamily.</text>
</comment>
<evidence type="ECO:0000313" key="14">
    <source>
        <dbReference type="EMBL" id="MCV2886192.1"/>
    </source>
</evidence>
<evidence type="ECO:0000313" key="15">
    <source>
        <dbReference type="Proteomes" id="UP001652504"/>
    </source>
</evidence>
<dbReference type="SUPFAM" id="SSF52833">
    <property type="entry name" value="Thioredoxin-like"/>
    <property type="match status" value="1"/>
</dbReference>
<feature type="domain" description="Thioredoxin" evidence="13">
    <location>
        <begin position="42"/>
        <end position="215"/>
    </location>
</feature>
<dbReference type="InterPro" id="IPR036249">
    <property type="entry name" value="Thioredoxin-like_sf"/>
</dbReference>
<evidence type="ECO:0000256" key="2">
    <source>
        <dbReference type="ARBA" id="ARBA00013017"/>
    </source>
</evidence>
<dbReference type="EMBL" id="JAOWKX010000009">
    <property type="protein sequence ID" value="MCV2886192.1"/>
    <property type="molecule type" value="Genomic_DNA"/>
</dbReference>
<evidence type="ECO:0000256" key="7">
    <source>
        <dbReference type="ARBA" id="ARBA00023284"/>
    </source>
</evidence>
<dbReference type="Gene3D" id="3.40.30.10">
    <property type="entry name" value="Glutaredoxin"/>
    <property type="match status" value="1"/>
</dbReference>
<name>A0ABT3AD18_9ALTE</name>
<evidence type="ECO:0000256" key="6">
    <source>
        <dbReference type="ARBA" id="ARBA00023157"/>
    </source>
</evidence>
<keyword evidence="7" id="KW-0676">Redox-active center</keyword>
<comment type="catalytic activity">
    <reaction evidence="11">
        <text>a hydroperoxide + [thioredoxin]-dithiol = an alcohol + [thioredoxin]-disulfide + H2O</text>
        <dbReference type="Rhea" id="RHEA:62620"/>
        <dbReference type="Rhea" id="RHEA-COMP:10698"/>
        <dbReference type="Rhea" id="RHEA-COMP:10700"/>
        <dbReference type="ChEBI" id="CHEBI:15377"/>
        <dbReference type="ChEBI" id="CHEBI:29950"/>
        <dbReference type="ChEBI" id="CHEBI:30879"/>
        <dbReference type="ChEBI" id="CHEBI:35924"/>
        <dbReference type="ChEBI" id="CHEBI:50058"/>
        <dbReference type="EC" id="1.11.1.24"/>
    </reaction>
</comment>
<dbReference type="InterPro" id="IPR000866">
    <property type="entry name" value="AhpC/TSA"/>
</dbReference>
<dbReference type="EC" id="1.11.1.24" evidence="2"/>
<dbReference type="Pfam" id="PF00578">
    <property type="entry name" value="AhpC-TSA"/>
    <property type="match status" value="1"/>
</dbReference>
<comment type="caution">
    <text evidence="14">The sequence shown here is derived from an EMBL/GenBank/DDBJ whole genome shotgun (WGS) entry which is preliminary data.</text>
</comment>
<dbReference type="PANTHER" id="PTHR42801:SF7">
    <property type="entry name" value="SLL1159 PROTEIN"/>
    <property type="match status" value="1"/>
</dbReference>
<dbReference type="CDD" id="cd02970">
    <property type="entry name" value="PRX_like2"/>
    <property type="match status" value="1"/>
</dbReference>
<dbReference type="InterPro" id="IPR050924">
    <property type="entry name" value="Peroxiredoxin_BCP/PrxQ"/>
</dbReference>
<keyword evidence="6" id="KW-1015">Disulfide bond</keyword>
<evidence type="ECO:0000256" key="8">
    <source>
        <dbReference type="ARBA" id="ARBA00032824"/>
    </source>
</evidence>
<keyword evidence="12" id="KW-0732">Signal</keyword>
<dbReference type="PROSITE" id="PS51352">
    <property type="entry name" value="THIOREDOXIN_2"/>
    <property type="match status" value="1"/>
</dbReference>
<accession>A0ABT3AD18</accession>
<gene>
    <name evidence="14" type="ORF">OE749_15980</name>
</gene>
<organism evidence="14 15">
    <name type="scientific">Fluctibacter corallii</name>
    <dbReference type="NCBI Taxonomy" id="2984329"/>
    <lineage>
        <taxon>Bacteria</taxon>
        <taxon>Pseudomonadati</taxon>
        <taxon>Pseudomonadota</taxon>
        <taxon>Gammaproteobacteria</taxon>
        <taxon>Alteromonadales</taxon>
        <taxon>Alteromonadaceae</taxon>
        <taxon>Fluctibacter</taxon>
    </lineage>
</organism>
<keyword evidence="15" id="KW-1185">Reference proteome</keyword>
<feature type="signal peptide" evidence="12">
    <location>
        <begin position="1"/>
        <end position="24"/>
    </location>
</feature>
<dbReference type="PANTHER" id="PTHR42801">
    <property type="entry name" value="THIOREDOXIN-DEPENDENT PEROXIDE REDUCTASE"/>
    <property type="match status" value="1"/>
</dbReference>
<feature type="chain" id="PRO_5045250296" description="thioredoxin-dependent peroxiredoxin" evidence="12">
    <location>
        <begin position="25"/>
        <end position="215"/>
    </location>
</feature>
<reference evidence="14 15" key="1">
    <citation type="submission" date="2022-10" db="EMBL/GenBank/DDBJ databases">
        <title>Aestuariibacter sp. AA17 isolated from Montipora capitata coral fragment.</title>
        <authorList>
            <person name="Emsley S.A."/>
            <person name="Pfannmuller K.M."/>
            <person name="Loughran R.M."/>
            <person name="Shlafstein M."/>
            <person name="Papke E."/>
            <person name="Saw J.H."/>
            <person name="Ushijima B."/>
            <person name="Videau P."/>
        </authorList>
    </citation>
    <scope>NUCLEOTIDE SEQUENCE [LARGE SCALE GENOMIC DNA]</scope>
    <source>
        <strain evidence="14 15">AA17</strain>
    </source>
</reference>
<evidence type="ECO:0000256" key="10">
    <source>
        <dbReference type="ARBA" id="ARBA00042639"/>
    </source>
</evidence>
<dbReference type="RefSeq" id="WP_263713480.1">
    <property type="nucleotide sequence ID" value="NZ_JAOWKX010000009.1"/>
</dbReference>
<keyword evidence="4" id="KW-0049">Antioxidant</keyword>
<evidence type="ECO:0000256" key="3">
    <source>
        <dbReference type="ARBA" id="ARBA00022559"/>
    </source>
</evidence>
<evidence type="ECO:0000256" key="4">
    <source>
        <dbReference type="ARBA" id="ARBA00022862"/>
    </source>
</evidence>
<keyword evidence="5" id="KW-0560">Oxidoreductase</keyword>
<proteinExistence type="inferred from homology"/>
<evidence type="ECO:0000259" key="13">
    <source>
        <dbReference type="PROSITE" id="PS51352"/>
    </source>
</evidence>
<evidence type="ECO:0000256" key="1">
    <source>
        <dbReference type="ARBA" id="ARBA00003330"/>
    </source>
</evidence>